<organism evidence="3 4">
    <name type="scientific">Cercospora zeae-maydis SCOH1-5</name>
    <dbReference type="NCBI Taxonomy" id="717836"/>
    <lineage>
        <taxon>Eukaryota</taxon>
        <taxon>Fungi</taxon>
        <taxon>Dikarya</taxon>
        <taxon>Ascomycota</taxon>
        <taxon>Pezizomycotina</taxon>
        <taxon>Dothideomycetes</taxon>
        <taxon>Dothideomycetidae</taxon>
        <taxon>Mycosphaerellales</taxon>
        <taxon>Mycosphaerellaceae</taxon>
        <taxon>Cercospora</taxon>
    </lineage>
</organism>
<evidence type="ECO:0008006" key="5">
    <source>
        <dbReference type="Google" id="ProtNLM"/>
    </source>
</evidence>
<keyword evidence="4" id="KW-1185">Reference proteome</keyword>
<protein>
    <recommendedName>
        <fullName evidence="5">Hydrophobin</fullName>
    </recommendedName>
</protein>
<evidence type="ECO:0000256" key="2">
    <source>
        <dbReference type="SAM" id="SignalP"/>
    </source>
</evidence>
<evidence type="ECO:0000313" key="4">
    <source>
        <dbReference type="Proteomes" id="UP000799539"/>
    </source>
</evidence>
<dbReference type="Proteomes" id="UP000799539">
    <property type="component" value="Unassembled WGS sequence"/>
</dbReference>
<proteinExistence type="predicted"/>
<evidence type="ECO:0000256" key="1">
    <source>
        <dbReference type="SAM" id="MobiDB-lite"/>
    </source>
</evidence>
<evidence type="ECO:0000313" key="3">
    <source>
        <dbReference type="EMBL" id="KAF2211365.1"/>
    </source>
</evidence>
<dbReference type="AlphaFoldDB" id="A0A6A6FDA4"/>
<keyword evidence="2" id="KW-0732">Signal</keyword>
<gene>
    <name evidence="3" type="ORF">CERZMDRAFT_85531</name>
</gene>
<feature type="region of interest" description="Disordered" evidence="1">
    <location>
        <begin position="71"/>
        <end position="107"/>
    </location>
</feature>
<accession>A0A6A6FDA4</accession>
<feature type="chain" id="PRO_5025685799" description="Hydrophobin" evidence="2">
    <location>
        <begin position="26"/>
        <end position="107"/>
    </location>
</feature>
<name>A0A6A6FDA4_9PEZI</name>
<reference evidence="3" key="1">
    <citation type="journal article" date="2020" name="Stud. Mycol.">
        <title>101 Dothideomycetes genomes: a test case for predicting lifestyles and emergence of pathogens.</title>
        <authorList>
            <person name="Haridas S."/>
            <person name="Albert R."/>
            <person name="Binder M."/>
            <person name="Bloem J."/>
            <person name="Labutti K."/>
            <person name="Salamov A."/>
            <person name="Andreopoulos B."/>
            <person name="Baker S."/>
            <person name="Barry K."/>
            <person name="Bills G."/>
            <person name="Bluhm B."/>
            <person name="Cannon C."/>
            <person name="Castanera R."/>
            <person name="Culley D."/>
            <person name="Daum C."/>
            <person name="Ezra D."/>
            <person name="Gonzalez J."/>
            <person name="Henrissat B."/>
            <person name="Kuo A."/>
            <person name="Liang C."/>
            <person name="Lipzen A."/>
            <person name="Lutzoni F."/>
            <person name="Magnuson J."/>
            <person name="Mondo S."/>
            <person name="Nolan M."/>
            <person name="Ohm R."/>
            <person name="Pangilinan J."/>
            <person name="Park H.-J."/>
            <person name="Ramirez L."/>
            <person name="Alfaro M."/>
            <person name="Sun H."/>
            <person name="Tritt A."/>
            <person name="Yoshinaga Y."/>
            <person name="Zwiers L.-H."/>
            <person name="Turgeon B."/>
            <person name="Goodwin S."/>
            <person name="Spatafora J."/>
            <person name="Crous P."/>
            <person name="Grigoriev I."/>
        </authorList>
    </citation>
    <scope>NUCLEOTIDE SEQUENCE</scope>
    <source>
        <strain evidence="3">SCOH1-5</strain>
    </source>
</reference>
<sequence>MVSFALLVDDLCTAALFMVAAECHAQTLTPDAVGVQSTMVPPQVDSCGMCCQESKEASSSRVPPTSTLICRDQSSNGKDGHSPSTCCTAGTQKHPPPINASHGYCPT</sequence>
<feature type="signal peptide" evidence="2">
    <location>
        <begin position="1"/>
        <end position="25"/>
    </location>
</feature>
<dbReference type="EMBL" id="ML992677">
    <property type="protein sequence ID" value="KAF2211365.1"/>
    <property type="molecule type" value="Genomic_DNA"/>
</dbReference>
<feature type="compositionally biased region" description="Polar residues" evidence="1">
    <location>
        <begin position="71"/>
        <end position="91"/>
    </location>
</feature>